<feature type="compositionally biased region" description="Polar residues" evidence="2">
    <location>
        <begin position="155"/>
        <end position="169"/>
    </location>
</feature>
<dbReference type="EMBL" id="ML977562">
    <property type="protein sequence ID" value="KAF2005566.1"/>
    <property type="molecule type" value="Genomic_DNA"/>
</dbReference>
<keyword evidence="1" id="KW-0862">Zinc</keyword>
<evidence type="ECO:0000259" key="3">
    <source>
        <dbReference type="PROSITE" id="PS50157"/>
    </source>
</evidence>
<name>A0A6A5X2J2_9PLEO</name>
<dbReference type="Proteomes" id="UP000799779">
    <property type="component" value="Unassembled WGS sequence"/>
</dbReference>
<dbReference type="GO" id="GO:0008270">
    <property type="term" value="F:zinc ion binding"/>
    <property type="evidence" value="ECO:0007669"/>
    <property type="project" value="UniProtKB-KW"/>
</dbReference>
<keyword evidence="1" id="KW-0479">Metal-binding</keyword>
<evidence type="ECO:0000313" key="5">
    <source>
        <dbReference type="Proteomes" id="UP000799779"/>
    </source>
</evidence>
<gene>
    <name evidence="4" type="ORF">P154DRAFT_518334</name>
</gene>
<sequence>MIYSTIPEANIVQNHKVDQKLTCVGCGETFNRGCLLIEHIEFGHCENISAAQFQGHIVHKHLIKLYLEDDVARRRFQEKIGKFEAAQDQDEDGGVEILLTHLDTDVDQSVDAPAIAPEVEEMSPEATKAALHSQPYPPLPSTMSQDATATLASGMSRMSVTGDSQSAAGGSTLDAASATSSRRIAKAWNSNNSTASKLFPNAKPTPAPMPVATSVGALDTYEEKKFGHNLMRTRFWDPTSQDWNPEHFRNSVTDQYSCPFDCEQKFTIPSDLNGHILRDHRITKMRCPSCLNHFQSCTALVAHCESRGAKCQINKAEDFNTFLDRLTGGFLSVQELTRPEFVHNPAVTYTDAETGRVETYKPPTATYLQYEASAPPDFRPIGRQAAYQIGGQHMPGSAYRGY</sequence>
<evidence type="ECO:0000313" key="4">
    <source>
        <dbReference type="EMBL" id="KAF2005566.1"/>
    </source>
</evidence>
<dbReference type="AlphaFoldDB" id="A0A6A5X2J2"/>
<dbReference type="PROSITE" id="PS50157">
    <property type="entry name" value="ZINC_FINGER_C2H2_2"/>
    <property type="match status" value="1"/>
</dbReference>
<accession>A0A6A5X2J2</accession>
<feature type="domain" description="C2H2-type" evidence="3">
    <location>
        <begin position="256"/>
        <end position="285"/>
    </location>
</feature>
<proteinExistence type="predicted"/>
<evidence type="ECO:0000256" key="2">
    <source>
        <dbReference type="SAM" id="MobiDB-lite"/>
    </source>
</evidence>
<organism evidence="4 5">
    <name type="scientific">Amniculicola lignicola CBS 123094</name>
    <dbReference type="NCBI Taxonomy" id="1392246"/>
    <lineage>
        <taxon>Eukaryota</taxon>
        <taxon>Fungi</taxon>
        <taxon>Dikarya</taxon>
        <taxon>Ascomycota</taxon>
        <taxon>Pezizomycotina</taxon>
        <taxon>Dothideomycetes</taxon>
        <taxon>Pleosporomycetidae</taxon>
        <taxon>Pleosporales</taxon>
        <taxon>Amniculicolaceae</taxon>
        <taxon>Amniculicola</taxon>
    </lineage>
</organism>
<dbReference type="PROSITE" id="PS00028">
    <property type="entry name" value="ZINC_FINGER_C2H2_1"/>
    <property type="match status" value="2"/>
</dbReference>
<keyword evidence="1" id="KW-0863">Zinc-finger</keyword>
<evidence type="ECO:0000256" key="1">
    <source>
        <dbReference type="PROSITE-ProRule" id="PRU00042"/>
    </source>
</evidence>
<dbReference type="InterPro" id="IPR013087">
    <property type="entry name" value="Znf_C2H2_type"/>
</dbReference>
<protein>
    <recommendedName>
        <fullName evidence="3">C2H2-type domain-containing protein</fullName>
    </recommendedName>
</protein>
<feature type="region of interest" description="Disordered" evidence="2">
    <location>
        <begin position="155"/>
        <end position="174"/>
    </location>
</feature>
<dbReference type="SMART" id="SM00355">
    <property type="entry name" value="ZnF_C2H2"/>
    <property type="match status" value="2"/>
</dbReference>
<dbReference type="OrthoDB" id="8117402at2759"/>
<reference evidence="4" key="1">
    <citation type="journal article" date="2020" name="Stud. Mycol.">
        <title>101 Dothideomycetes genomes: a test case for predicting lifestyles and emergence of pathogens.</title>
        <authorList>
            <person name="Haridas S."/>
            <person name="Albert R."/>
            <person name="Binder M."/>
            <person name="Bloem J."/>
            <person name="Labutti K."/>
            <person name="Salamov A."/>
            <person name="Andreopoulos B."/>
            <person name="Baker S."/>
            <person name="Barry K."/>
            <person name="Bills G."/>
            <person name="Bluhm B."/>
            <person name="Cannon C."/>
            <person name="Castanera R."/>
            <person name="Culley D."/>
            <person name="Daum C."/>
            <person name="Ezra D."/>
            <person name="Gonzalez J."/>
            <person name="Henrissat B."/>
            <person name="Kuo A."/>
            <person name="Liang C."/>
            <person name="Lipzen A."/>
            <person name="Lutzoni F."/>
            <person name="Magnuson J."/>
            <person name="Mondo S."/>
            <person name="Nolan M."/>
            <person name="Ohm R."/>
            <person name="Pangilinan J."/>
            <person name="Park H.-J."/>
            <person name="Ramirez L."/>
            <person name="Alfaro M."/>
            <person name="Sun H."/>
            <person name="Tritt A."/>
            <person name="Yoshinaga Y."/>
            <person name="Zwiers L.-H."/>
            <person name="Turgeon B."/>
            <person name="Goodwin S."/>
            <person name="Spatafora J."/>
            <person name="Crous P."/>
            <person name="Grigoriev I."/>
        </authorList>
    </citation>
    <scope>NUCLEOTIDE SEQUENCE</scope>
    <source>
        <strain evidence="4">CBS 123094</strain>
    </source>
</reference>
<feature type="region of interest" description="Disordered" evidence="2">
    <location>
        <begin position="121"/>
        <end position="145"/>
    </location>
</feature>
<keyword evidence="5" id="KW-1185">Reference proteome</keyword>